<organism evidence="13">
    <name type="scientific">Trichoplax adhaerens</name>
    <name type="common">Trichoplax reptans</name>
    <dbReference type="NCBI Taxonomy" id="10228"/>
    <lineage>
        <taxon>Eukaryota</taxon>
        <taxon>Metazoa</taxon>
        <taxon>Placozoa</taxon>
        <taxon>Uniplacotomia</taxon>
        <taxon>Trichoplacea</taxon>
        <taxon>Trichoplacidae</taxon>
        <taxon>Trichoplax</taxon>
    </lineage>
</organism>
<comment type="subcellular location">
    <subcellularLocation>
        <location evidence="1">Membrane</location>
        <topology evidence="1">Multi-pass membrane protein</topology>
    </subcellularLocation>
</comment>
<sequence>MDEEKISEEERFATTTSYHGWAHIYDGNNGRMTKIIWMILVILATAACISQCIIIIYNASKLPTRMVIRKQLMNTSIFPSVTLCNTNDYDRSALPAADLYHQSALVKAIYGSGDPNKTNAAINYFDKKFGGNFQFENLTRVAGHKLSNMLLSCTWMEQPCYATDFVNIITDGGSCFTFNPGTGNLSLKNQTVSGNSNGLRLILNVEQYKYYSGIFALEQPDAGIRFTTHYYKQTPNFISKSYYAPTGFHTYVPITLQHDKRLKKPWGQCGEEILVYNSFYSRDACLSEYAGRLASYICNCTFEPQIASNPCNGTQFLTCITPLASKFRQDLSQNLSICPIACETYSYPTEISQSALAALAFASSLDPLINVSGIIANAKANNWIAPNQSYFAADFIRDNIVYLDIYYSDLHLTQTLQEEDTGFSKIISELGGQLGICIGASALTICEIVQYLIKKCFASNKKSKSDKSSTNTISLGHDKKPFETTTVTNIDL</sequence>
<comment type="similarity">
    <text evidence="11">Belongs to the amiloride-sensitive sodium channel (TC 1.A.6) family.</text>
</comment>
<accession>A0A5J6BSR6</accession>
<keyword evidence="7 11" id="KW-0406">Ion transport</keyword>
<dbReference type="Gene3D" id="2.60.470.10">
    <property type="entry name" value="Acid-sensing ion channels like domains"/>
    <property type="match status" value="1"/>
</dbReference>
<proteinExistence type="evidence at transcript level"/>
<dbReference type="Gene3D" id="1.10.287.820">
    <property type="entry name" value="Acid-sensing ion channel domain"/>
    <property type="match status" value="1"/>
</dbReference>
<evidence type="ECO:0000256" key="5">
    <source>
        <dbReference type="ARBA" id="ARBA00022989"/>
    </source>
</evidence>
<keyword evidence="5 12" id="KW-1133">Transmembrane helix</keyword>
<dbReference type="AlphaFoldDB" id="A0A5J6BSR6"/>
<evidence type="ECO:0000256" key="9">
    <source>
        <dbReference type="ARBA" id="ARBA00023201"/>
    </source>
</evidence>
<keyword evidence="10 11" id="KW-0407">Ion channel</keyword>
<protein>
    <submittedName>
        <fullName evidence="13">Acid-sensing ion channel 7</fullName>
    </submittedName>
</protein>
<evidence type="ECO:0000256" key="12">
    <source>
        <dbReference type="SAM" id="Phobius"/>
    </source>
</evidence>
<dbReference type="PRINTS" id="PR01078">
    <property type="entry name" value="AMINACHANNEL"/>
</dbReference>
<evidence type="ECO:0000256" key="1">
    <source>
        <dbReference type="ARBA" id="ARBA00004141"/>
    </source>
</evidence>
<evidence type="ECO:0000256" key="2">
    <source>
        <dbReference type="ARBA" id="ARBA00022448"/>
    </source>
</evidence>
<evidence type="ECO:0000256" key="11">
    <source>
        <dbReference type="RuleBase" id="RU000679"/>
    </source>
</evidence>
<dbReference type="InterPro" id="IPR001873">
    <property type="entry name" value="ENaC"/>
</dbReference>
<name>A0A5J6BSR6_TRIAD</name>
<keyword evidence="6" id="KW-0915">Sodium</keyword>
<evidence type="ECO:0000256" key="4">
    <source>
        <dbReference type="ARBA" id="ARBA00022692"/>
    </source>
</evidence>
<dbReference type="PANTHER" id="PTHR11690:SF222">
    <property type="entry name" value="AMILORIDE-SENSITIVE SODIUM CHANNEL SUBUNIT GAMMA"/>
    <property type="match status" value="1"/>
</dbReference>
<evidence type="ECO:0000256" key="10">
    <source>
        <dbReference type="ARBA" id="ARBA00023303"/>
    </source>
</evidence>
<dbReference type="Pfam" id="PF00858">
    <property type="entry name" value="ASC"/>
    <property type="match status" value="1"/>
</dbReference>
<keyword evidence="3 11" id="KW-0894">Sodium channel</keyword>
<evidence type="ECO:0000256" key="3">
    <source>
        <dbReference type="ARBA" id="ARBA00022461"/>
    </source>
</evidence>
<dbReference type="GO" id="GO:0016020">
    <property type="term" value="C:membrane"/>
    <property type="evidence" value="ECO:0007669"/>
    <property type="project" value="UniProtKB-SubCell"/>
</dbReference>
<evidence type="ECO:0000313" key="13">
    <source>
        <dbReference type="EMBL" id="QEP99394.1"/>
    </source>
</evidence>
<keyword evidence="4 11" id="KW-0812">Transmembrane</keyword>
<dbReference type="PANTHER" id="PTHR11690">
    <property type="entry name" value="AMILORIDE-SENSITIVE SODIUM CHANNEL-RELATED"/>
    <property type="match status" value="1"/>
</dbReference>
<keyword evidence="8 12" id="KW-0472">Membrane</keyword>
<evidence type="ECO:0000256" key="7">
    <source>
        <dbReference type="ARBA" id="ARBA00023065"/>
    </source>
</evidence>
<dbReference type="EMBL" id="MK547548">
    <property type="protein sequence ID" value="QEP99394.1"/>
    <property type="molecule type" value="mRNA"/>
</dbReference>
<evidence type="ECO:0000256" key="8">
    <source>
        <dbReference type="ARBA" id="ARBA00023136"/>
    </source>
</evidence>
<feature type="transmembrane region" description="Helical" evidence="12">
    <location>
        <begin position="35"/>
        <end position="59"/>
    </location>
</feature>
<keyword evidence="2 11" id="KW-0813">Transport</keyword>
<dbReference type="GO" id="GO:0005272">
    <property type="term" value="F:sodium channel activity"/>
    <property type="evidence" value="ECO:0007669"/>
    <property type="project" value="UniProtKB-KW"/>
</dbReference>
<evidence type="ECO:0000256" key="6">
    <source>
        <dbReference type="ARBA" id="ARBA00023053"/>
    </source>
</evidence>
<gene>
    <name evidence="13" type="primary">ASIC7</name>
</gene>
<keyword evidence="9 11" id="KW-0739">Sodium transport</keyword>
<reference evidence="13" key="1">
    <citation type="submission" date="2019-02" db="EMBL/GenBank/DDBJ databases">
        <title>Transcriptome profiling of Trichoplax adhaerens highlights a digestive epithelium and a rich complement of genes involved in fast ionotropic and slow neuromodulatory neural signalling.</title>
        <authorList>
            <person name="Elkhatib W."/>
            <person name="Wong Y.Y."/>
            <person name="Senatore A."/>
        </authorList>
    </citation>
    <scope>NUCLEOTIDE SEQUENCE</scope>
</reference>